<dbReference type="PIRSF" id="PIRSF035875">
    <property type="entry name" value="RNase_BN"/>
    <property type="match status" value="1"/>
</dbReference>
<reference evidence="7" key="2">
    <citation type="journal article" date="2024" name="Antonie Van Leeuwenhoek">
        <title>Roseihalotalea indica gen. nov., sp. nov., a halophilic Bacteroidetes from mesopelagic Southwest Indian Ocean with higher carbohydrate metabolic potential.</title>
        <authorList>
            <person name="Chen B."/>
            <person name="Zhang M."/>
            <person name="Lin D."/>
            <person name="Ye J."/>
            <person name="Tang K."/>
        </authorList>
    </citation>
    <scope>NUCLEOTIDE SEQUENCE</scope>
    <source>
        <strain evidence="7">TK19036</strain>
    </source>
</reference>
<feature type="transmembrane region" description="Helical" evidence="6">
    <location>
        <begin position="171"/>
        <end position="194"/>
    </location>
</feature>
<organism evidence="7">
    <name type="scientific">Roseihalotalea indica</name>
    <dbReference type="NCBI Taxonomy" id="2867963"/>
    <lineage>
        <taxon>Bacteria</taxon>
        <taxon>Pseudomonadati</taxon>
        <taxon>Bacteroidota</taxon>
        <taxon>Cytophagia</taxon>
        <taxon>Cytophagales</taxon>
        <taxon>Catalimonadaceae</taxon>
        <taxon>Roseihalotalea</taxon>
    </lineage>
</organism>
<feature type="transmembrane region" description="Helical" evidence="6">
    <location>
        <begin position="241"/>
        <end position="262"/>
    </location>
</feature>
<evidence type="ECO:0000313" key="7">
    <source>
        <dbReference type="EMBL" id="WKN38186.1"/>
    </source>
</evidence>
<gene>
    <name evidence="7" type="ORF">K4G66_05670</name>
</gene>
<evidence type="ECO:0000256" key="3">
    <source>
        <dbReference type="ARBA" id="ARBA00022692"/>
    </source>
</evidence>
<dbReference type="EMBL" id="CP120682">
    <property type="protein sequence ID" value="WKN38186.1"/>
    <property type="molecule type" value="Genomic_DNA"/>
</dbReference>
<evidence type="ECO:0000256" key="4">
    <source>
        <dbReference type="ARBA" id="ARBA00022989"/>
    </source>
</evidence>
<reference evidence="7" key="1">
    <citation type="journal article" date="2023" name="Comput. Struct. Biotechnol. J.">
        <title>Discovery of a novel marine Bacteroidetes with a rich repertoire of carbohydrate-active enzymes.</title>
        <authorList>
            <person name="Chen B."/>
            <person name="Liu G."/>
            <person name="Chen Q."/>
            <person name="Wang H."/>
            <person name="Liu L."/>
            <person name="Tang K."/>
        </authorList>
    </citation>
    <scope>NUCLEOTIDE SEQUENCE</scope>
    <source>
        <strain evidence="7">TK19036</strain>
    </source>
</reference>
<evidence type="ECO:0000256" key="5">
    <source>
        <dbReference type="ARBA" id="ARBA00023136"/>
    </source>
</evidence>
<keyword evidence="3 6" id="KW-0812">Transmembrane</keyword>
<evidence type="ECO:0000256" key="1">
    <source>
        <dbReference type="ARBA" id="ARBA00004651"/>
    </source>
</evidence>
<dbReference type="Pfam" id="PF03631">
    <property type="entry name" value="Virul_fac_BrkB"/>
    <property type="match status" value="1"/>
</dbReference>
<keyword evidence="5 6" id="KW-0472">Membrane</keyword>
<feature type="transmembrane region" description="Helical" evidence="6">
    <location>
        <begin position="132"/>
        <end position="151"/>
    </location>
</feature>
<dbReference type="GO" id="GO:0005886">
    <property type="term" value="C:plasma membrane"/>
    <property type="evidence" value="ECO:0007669"/>
    <property type="project" value="UniProtKB-SubCell"/>
</dbReference>
<protein>
    <submittedName>
        <fullName evidence="7">YihY/virulence factor BrkB family protein</fullName>
    </submittedName>
</protein>
<dbReference type="InterPro" id="IPR017039">
    <property type="entry name" value="Virul_fac_BrkB"/>
</dbReference>
<dbReference type="PANTHER" id="PTHR30213">
    <property type="entry name" value="INNER MEMBRANE PROTEIN YHJD"/>
    <property type="match status" value="1"/>
</dbReference>
<dbReference type="PANTHER" id="PTHR30213:SF1">
    <property type="entry name" value="INNER MEMBRANE PROTEIN YHJD"/>
    <property type="match status" value="1"/>
</dbReference>
<dbReference type="AlphaFoldDB" id="A0AA49JF77"/>
<sequence length="301" mass="33544">MRLLIDTYKGFLHDNPMLYGASIAFYMIFSLPALLIFAVYIAGYFYGEEAVKGSLYQQIATHVGEGIAKQVQNILRNVTINESGAVAKTIGFTTLIFSATTVFVNIQLALNEIWGVRAKPQRGWLKLIIDRLFSFVIVVSLGVILMAIQIIDLALKVSEEFISRFLSEYTVYLMQLASLGISIAIVTLVFALIFKLLPDAKIRWRDVWVGALVTTVLFVLGKELIGFYLKTSNLSSSYGAAGSLVILLIWIYYSSVIFLVGAEFTKAYSQHIGDAIIPKKNAVQVIKQEIERETESEKISD</sequence>
<dbReference type="NCBIfam" id="TIGR00765">
    <property type="entry name" value="yihY_not_rbn"/>
    <property type="match status" value="1"/>
</dbReference>
<evidence type="ECO:0000256" key="2">
    <source>
        <dbReference type="ARBA" id="ARBA00022475"/>
    </source>
</evidence>
<keyword evidence="4 6" id="KW-1133">Transmembrane helix</keyword>
<feature type="transmembrane region" description="Helical" evidence="6">
    <location>
        <begin position="90"/>
        <end position="111"/>
    </location>
</feature>
<feature type="transmembrane region" description="Helical" evidence="6">
    <location>
        <begin position="21"/>
        <end position="46"/>
    </location>
</feature>
<keyword evidence="2" id="KW-1003">Cell membrane</keyword>
<accession>A0AA49JF77</accession>
<name>A0AA49JF77_9BACT</name>
<evidence type="ECO:0000256" key="6">
    <source>
        <dbReference type="SAM" id="Phobius"/>
    </source>
</evidence>
<comment type="subcellular location">
    <subcellularLocation>
        <location evidence="1">Cell membrane</location>
        <topology evidence="1">Multi-pass membrane protein</topology>
    </subcellularLocation>
</comment>
<proteinExistence type="predicted"/>
<feature type="transmembrane region" description="Helical" evidence="6">
    <location>
        <begin position="206"/>
        <end position="229"/>
    </location>
</feature>